<name>A0A9D3Y1K7_DREPO</name>
<dbReference type="Proteomes" id="UP000828390">
    <property type="component" value="Unassembled WGS sequence"/>
</dbReference>
<dbReference type="InterPro" id="IPR028002">
    <property type="entry name" value="Myb_DNA-bind_5"/>
</dbReference>
<evidence type="ECO:0000313" key="2">
    <source>
        <dbReference type="EMBL" id="KAH3691306.1"/>
    </source>
</evidence>
<feature type="domain" description="Myb/SANT-like DNA-binding" evidence="1">
    <location>
        <begin position="13"/>
        <end position="61"/>
    </location>
</feature>
<comment type="caution">
    <text evidence="2">The sequence shown here is derived from an EMBL/GenBank/DDBJ whole genome shotgun (WGS) entry which is preliminary data.</text>
</comment>
<reference evidence="2" key="1">
    <citation type="journal article" date="2019" name="bioRxiv">
        <title>The Genome of the Zebra Mussel, Dreissena polymorpha: A Resource for Invasive Species Research.</title>
        <authorList>
            <person name="McCartney M.A."/>
            <person name="Auch B."/>
            <person name="Kono T."/>
            <person name="Mallez S."/>
            <person name="Zhang Y."/>
            <person name="Obille A."/>
            <person name="Becker A."/>
            <person name="Abrahante J.E."/>
            <person name="Garbe J."/>
            <person name="Badalamenti J.P."/>
            <person name="Herman A."/>
            <person name="Mangelson H."/>
            <person name="Liachko I."/>
            <person name="Sullivan S."/>
            <person name="Sone E.D."/>
            <person name="Koren S."/>
            <person name="Silverstein K.A.T."/>
            <person name="Beckman K.B."/>
            <person name="Gohl D.M."/>
        </authorList>
    </citation>
    <scope>NUCLEOTIDE SEQUENCE</scope>
    <source>
        <strain evidence="2">Duluth1</strain>
        <tissue evidence="2">Whole animal</tissue>
    </source>
</reference>
<evidence type="ECO:0000259" key="1">
    <source>
        <dbReference type="Pfam" id="PF13873"/>
    </source>
</evidence>
<organism evidence="2 3">
    <name type="scientific">Dreissena polymorpha</name>
    <name type="common">Zebra mussel</name>
    <name type="synonym">Mytilus polymorpha</name>
    <dbReference type="NCBI Taxonomy" id="45954"/>
    <lineage>
        <taxon>Eukaryota</taxon>
        <taxon>Metazoa</taxon>
        <taxon>Spiralia</taxon>
        <taxon>Lophotrochozoa</taxon>
        <taxon>Mollusca</taxon>
        <taxon>Bivalvia</taxon>
        <taxon>Autobranchia</taxon>
        <taxon>Heteroconchia</taxon>
        <taxon>Euheterodonta</taxon>
        <taxon>Imparidentia</taxon>
        <taxon>Neoheterodontei</taxon>
        <taxon>Myida</taxon>
        <taxon>Dreissenoidea</taxon>
        <taxon>Dreissenidae</taxon>
        <taxon>Dreissena</taxon>
    </lineage>
</organism>
<accession>A0A9D3Y1K7</accession>
<dbReference type="AlphaFoldDB" id="A0A9D3Y1K7"/>
<keyword evidence="3" id="KW-1185">Reference proteome</keyword>
<dbReference type="EMBL" id="JAIWYP010000039">
    <property type="protein sequence ID" value="KAH3691306.1"/>
    <property type="molecule type" value="Genomic_DNA"/>
</dbReference>
<sequence>MIRVPFVFQKRIDILLELVIENKNLLEGKSGPLVTVAIKRKKWQEIVAAINACGVLLRTADTSDMRGTFMRLPDSLRRCQDSLPDRRGTCKRLLYSLRRCQDHLGTCRRPRDRLRRGQIIYQTGETPTGNS</sequence>
<proteinExistence type="predicted"/>
<protein>
    <recommendedName>
        <fullName evidence="1">Myb/SANT-like DNA-binding domain-containing protein</fullName>
    </recommendedName>
</protein>
<dbReference type="Pfam" id="PF13873">
    <property type="entry name" value="Myb_DNA-bind_5"/>
    <property type="match status" value="1"/>
</dbReference>
<evidence type="ECO:0000313" key="3">
    <source>
        <dbReference type="Proteomes" id="UP000828390"/>
    </source>
</evidence>
<reference evidence="2" key="2">
    <citation type="submission" date="2020-11" db="EMBL/GenBank/DDBJ databases">
        <authorList>
            <person name="McCartney M.A."/>
            <person name="Auch B."/>
            <person name="Kono T."/>
            <person name="Mallez S."/>
            <person name="Becker A."/>
            <person name="Gohl D.M."/>
            <person name="Silverstein K.A.T."/>
            <person name="Koren S."/>
            <person name="Bechman K.B."/>
            <person name="Herman A."/>
            <person name="Abrahante J.E."/>
            <person name="Garbe J."/>
        </authorList>
    </citation>
    <scope>NUCLEOTIDE SEQUENCE</scope>
    <source>
        <strain evidence="2">Duluth1</strain>
        <tissue evidence="2">Whole animal</tissue>
    </source>
</reference>
<gene>
    <name evidence="2" type="ORF">DPMN_192357</name>
</gene>